<evidence type="ECO:0000256" key="2">
    <source>
        <dbReference type="SAM" id="SignalP"/>
    </source>
</evidence>
<protein>
    <submittedName>
        <fullName evidence="3">Uncharacterized protein</fullName>
    </submittedName>
</protein>
<name>A0A0A0JEI4_9MICO</name>
<feature type="chain" id="PRO_5001971255" evidence="2">
    <location>
        <begin position="32"/>
        <end position="257"/>
    </location>
</feature>
<dbReference type="AlphaFoldDB" id="A0A0A0JEI4"/>
<keyword evidence="1" id="KW-0472">Membrane</keyword>
<evidence type="ECO:0000313" key="4">
    <source>
        <dbReference type="Proteomes" id="UP000030002"/>
    </source>
</evidence>
<gene>
    <name evidence="3" type="ORF">N802_09165</name>
</gene>
<keyword evidence="1" id="KW-0812">Transmembrane</keyword>
<keyword evidence="2" id="KW-0732">Signal</keyword>
<accession>A0A0A0JEI4</accession>
<dbReference type="Proteomes" id="UP000030002">
    <property type="component" value="Unassembled WGS sequence"/>
</dbReference>
<dbReference type="RefSeq" id="WP_035913757.1">
    <property type="nucleotide sequence ID" value="NZ_AVPJ01000003.1"/>
</dbReference>
<reference evidence="3 4" key="1">
    <citation type="submission" date="2013-08" db="EMBL/GenBank/DDBJ databases">
        <title>The genome sequence of Knoellia sinensis.</title>
        <authorList>
            <person name="Zhu W."/>
            <person name="Wang G."/>
        </authorList>
    </citation>
    <scope>NUCLEOTIDE SEQUENCE [LARGE SCALE GENOMIC DNA]</scope>
    <source>
        <strain evidence="3 4">KCTC 19936</strain>
    </source>
</reference>
<sequence length="257" mass="25962">MTRTARTTALFAAFGLTAVALGGTAATPAQAASGSVGYTCSITSFHGENVGQSEGYAMSARFDSAIEDGVKVPVGTSVRLSQVPSQFVLSAPLVKAMRDRGVAEGMTDARMDSYFMQGLEKAPITYTEMAFDFRGGAATVLGPGKAAAYAVRTVGPHTLAAGKIHMDLSHRDGFALGTITCQLAEGQEPAIDAVFGVKAAGAATPAPTTAPSRPSVVQTDAGHLPDDSGMPVSPGVGALAFAAALVGATLGRGLLGR</sequence>
<keyword evidence="1" id="KW-1133">Transmembrane helix</keyword>
<dbReference type="EMBL" id="AVPJ01000003">
    <property type="protein sequence ID" value="KGN33991.1"/>
    <property type="molecule type" value="Genomic_DNA"/>
</dbReference>
<proteinExistence type="predicted"/>
<keyword evidence="4" id="KW-1185">Reference proteome</keyword>
<feature type="signal peptide" evidence="2">
    <location>
        <begin position="1"/>
        <end position="31"/>
    </location>
</feature>
<evidence type="ECO:0000256" key="1">
    <source>
        <dbReference type="SAM" id="Phobius"/>
    </source>
</evidence>
<comment type="caution">
    <text evidence="3">The sequence shown here is derived from an EMBL/GenBank/DDBJ whole genome shotgun (WGS) entry which is preliminary data.</text>
</comment>
<feature type="transmembrane region" description="Helical" evidence="1">
    <location>
        <begin position="235"/>
        <end position="255"/>
    </location>
</feature>
<organism evidence="3 4">
    <name type="scientific">Knoellia sinensis KCTC 19936</name>
    <dbReference type="NCBI Taxonomy" id="1385520"/>
    <lineage>
        <taxon>Bacteria</taxon>
        <taxon>Bacillati</taxon>
        <taxon>Actinomycetota</taxon>
        <taxon>Actinomycetes</taxon>
        <taxon>Micrococcales</taxon>
        <taxon>Intrasporangiaceae</taxon>
        <taxon>Knoellia</taxon>
    </lineage>
</organism>
<dbReference type="STRING" id="1385520.N802_09165"/>
<evidence type="ECO:0000313" key="3">
    <source>
        <dbReference type="EMBL" id="KGN33991.1"/>
    </source>
</evidence>